<organism evidence="4 5">
    <name type="scientific">Candidatus Zymogenus saltonus</name>
    <dbReference type="NCBI Taxonomy" id="2844893"/>
    <lineage>
        <taxon>Bacteria</taxon>
        <taxon>Deltaproteobacteria</taxon>
        <taxon>Candidatus Zymogenia</taxon>
        <taxon>Candidatus Zymogeniales</taxon>
        <taxon>Candidatus Zymogenaceae</taxon>
        <taxon>Candidatus Zymogenus</taxon>
    </lineage>
</organism>
<keyword evidence="2" id="KW-0119">Carbohydrate metabolism</keyword>
<comment type="similarity">
    <text evidence="1">Belongs to the glycosyl hydrolase 57 family.</text>
</comment>
<feature type="domain" description="Glycoside hydrolase family 57 N-terminal" evidence="3">
    <location>
        <begin position="19"/>
        <end position="316"/>
    </location>
</feature>
<evidence type="ECO:0000313" key="4">
    <source>
        <dbReference type="EMBL" id="MBN1571835.1"/>
    </source>
</evidence>
<dbReference type="Pfam" id="PF03065">
    <property type="entry name" value="Glyco_hydro_57"/>
    <property type="match status" value="1"/>
</dbReference>
<dbReference type="InterPro" id="IPR004300">
    <property type="entry name" value="Glyco_hydro_57_N"/>
</dbReference>
<accession>A0A9D8PNG2</accession>
<dbReference type="AlphaFoldDB" id="A0A9D8PNG2"/>
<dbReference type="InterPro" id="IPR011330">
    <property type="entry name" value="Glyco_hydro/deAcase_b/a-brl"/>
</dbReference>
<dbReference type="GO" id="GO:0005975">
    <property type="term" value="P:carbohydrate metabolic process"/>
    <property type="evidence" value="ECO:0007669"/>
    <property type="project" value="InterPro"/>
</dbReference>
<gene>
    <name evidence="4" type="ORF">JW984_01425</name>
</gene>
<dbReference type="PANTHER" id="PTHR36306">
    <property type="entry name" value="ALPHA-AMYLASE-RELATED-RELATED"/>
    <property type="match status" value="1"/>
</dbReference>
<evidence type="ECO:0000256" key="1">
    <source>
        <dbReference type="ARBA" id="ARBA00006821"/>
    </source>
</evidence>
<protein>
    <recommendedName>
        <fullName evidence="3">Glycoside hydrolase family 57 N-terminal domain-containing protein</fullName>
    </recommendedName>
</protein>
<name>A0A9D8PNG2_9DELT</name>
<evidence type="ECO:0000256" key="2">
    <source>
        <dbReference type="ARBA" id="ARBA00023277"/>
    </source>
</evidence>
<dbReference type="EMBL" id="JAFGIX010000007">
    <property type="protein sequence ID" value="MBN1571835.1"/>
    <property type="molecule type" value="Genomic_DNA"/>
</dbReference>
<dbReference type="Gene3D" id="3.20.110.20">
    <property type="match status" value="1"/>
</dbReference>
<sequence>MVDTSLLLHANLLYAEFPFSEIPNVVDKSYLPVLEMLESNPAYKVILNWTGFTLEVMEGKFPEYGKYPEVIELLRHLIKRGQVEITGTSWAHSILPMSPIDEVGLDIDNYLETAKRVLKVRPRGFFPPELGIDPLLGMVLKEKGFDYCFVDNDILRYTVQDRLNTRNDFKLPEPSFLKQVSQVSKKNVIFQLLFLLKWKRLVLGLTDMNPVTWEAAGEKEIVAFRSYQPWNSYTLSCLGRMAIMNEKRLYKILDTVTPTIEGYFLPFSTDFEFYGYGGNVKEDPIPVSRLKSLLEYIHQSPNMQFTLPSEYINKRSKDGFKSLYLRTGSWSTDGDFALWDADPDNKRLNEFVREVRERYHRTKAKLSKKERDEVVKCLLLSQNSDGRGWTPIPEHRLFCYNLALRALKIMEKQ</sequence>
<reference evidence="4" key="2">
    <citation type="submission" date="2021-01" db="EMBL/GenBank/DDBJ databases">
        <authorList>
            <person name="Hahn C.R."/>
            <person name="Youssef N.H."/>
            <person name="Elshahed M."/>
        </authorList>
    </citation>
    <scope>NUCLEOTIDE SEQUENCE</scope>
    <source>
        <strain evidence="4">Zod_Metabat.24</strain>
    </source>
</reference>
<dbReference type="PANTHER" id="PTHR36306:SF1">
    <property type="entry name" value="ALPHA-AMYLASE-RELATED"/>
    <property type="match status" value="1"/>
</dbReference>
<dbReference type="Proteomes" id="UP000809273">
    <property type="component" value="Unassembled WGS sequence"/>
</dbReference>
<dbReference type="GO" id="GO:0003824">
    <property type="term" value="F:catalytic activity"/>
    <property type="evidence" value="ECO:0007669"/>
    <property type="project" value="InterPro"/>
</dbReference>
<comment type="caution">
    <text evidence="4">The sequence shown here is derived from an EMBL/GenBank/DDBJ whole genome shotgun (WGS) entry which is preliminary data.</text>
</comment>
<dbReference type="InterPro" id="IPR052046">
    <property type="entry name" value="GH57_Enzymes"/>
</dbReference>
<evidence type="ECO:0000259" key="3">
    <source>
        <dbReference type="Pfam" id="PF03065"/>
    </source>
</evidence>
<proteinExistence type="inferred from homology"/>
<reference evidence="4" key="1">
    <citation type="journal article" date="2021" name="Environ. Microbiol.">
        <title>Genomic characterization of three novel Desulfobacterota classes expand the metabolic and phylogenetic diversity of the phylum.</title>
        <authorList>
            <person name="Murphy C.L."/>
            <person name="Biggerstaff J."/>
            <person name="Eichhorn A."/>
            <person name="Ewing E."/>
            <person name="Shahan R."/>
            <person name="Soriano D."/>
            <person name="Stewart S."/>
            <person name="VanMol K."/>
            <person name="Walker R."/>
            <person name="Walters P."/>
            <person name="Elshahed M.S."/>
            <person name="Youssef N.H."/>
        </authorList>
    </citation>
    <scope>NUCLEOTIDE SEQUENCE</scope>
    <source>
        <strain evidence="4">Zod_Metabat.24</strain>
    </source>
</reference>
<dbReference type="SUPFAM" id="SSF88713">
    <property type="entry name" value="Glycoside hydrolase/deacetylase"/>
    <property type="match status" value="1"/>
</dbReference>
<evidence type="ECO:0000313" key="5">
    <source>
        <dbReference type="Proteomes" id="UP000809273"/>
    </source>
</evidence>